<evidence type="ECO:0000256" key="1">
    <source>
        <dbReference type="SAM" id="MobiDB-lite"/>
    </source>
</evidence>
<keyword evidence="3" id="KW-1185">Reference proteome</keyword>
<dbReference type="EMBL" id="JBEYBR010000004">
    <property type="protein sequence ID" value="MEU2120717.1"/>
    <property type="molecule type" value="Genomic_DNA"/>
</dbReference>
<proteinExistence type="predicted"/>
<dbReference type="RefSeq" id="WP_357807578.1">
    <property type="nucleotide sequence ID" value="NZ_JBEYBM010000018.1"/>
</dbReference>
<evidence type="ECO:0000313" key="2">
    <source>
        <dbReference type="EMBL" id="MEU2120717.1"/>
    </source>
</evidence>
<sequence>MQRKMPSVHAADRNVFPLSGDFAHIRAGGAMAEPTRTDPAIPGNGGSAGKEGAAPNYRNTETDDGVGDADTGTISRASEPCRLWIWRITGNLEFRDHTPAKPGETKP</sequence>
<dbReference type="Proteomes" id="UP001550535">
    <property type="component" value="Unassembled WGS sequence"/>
</dbReference>
<feature type="region of interest" description="Disordered" evidence="1">
    <location>
        <begin position="31"/>
        <end position="74"/>
    </location>
</feature>
<reference evidence="2 3" key="1">
    <citation type="submission" date="2024-06" db="EMBL/GenBank/DDBJ databases">
        <title>The Natural Products Discovery Center: Release of the First 8490 Sequenced Strains for Exploring Actinobacteria Biosynthetic Diversity.</title>
        <authorList>
            <person name="Kalkreuter E."/>
            <person name="Kautsar S.A."/>
            <person name="Yang D."/>
            <person name="Bader C.D."/>
            <person name="Teijaro C.N."/>
            <person name="Fluegel L."/>
            <person name="Davis C.M."/>
            <person name="Simpson J.R."/>
            <person name="Lauterbach L."/>
            <person name="Steele A.D."/>
            <person name="Gui C."/>
            <person name="Meng S."/>
            <person name="Li G."/>
            <person name="Viehrig K."/>
            <person name="Ye F."/>
            <person name="Su P."/>
            <person name="Kiefer A.F."/>
            <person name="Nichols A."/>
            <person name="Cepeda A.J."/>
            <person name="Yan W."/>
            <person name="Fan B."/>
            <person name="Jiang Y."/>
            <person name="Adhikari A."/>
            <person name="Zheng C.-J."/>
            <person name="Schuster L."/>
            <person name="Cowan T.M."/>
            <person name="Smanski M.J."/>
            <person name="Chevrette M.G."/>
            <person name="De Carvalho L.P.S."/>
            <person name="Shen B."/>
        </authorList>
    </citation>
    <scope>NUCLEOTIDE SEQUENCE [LARGE SCALE GENOMIC DNA]</scope>
    <source>
        <strain evidence="2 3">NPDC019434</strain>
    </source>
</reference>
<organism evidence="2 3">
    <name type="scientific">Nocardia niwae</name>
    <dbReference type="NCBI Taxonomy" id="626084"/>
    <lineage>
        <taxon>Bacteria</taxon>
        <taxon>Bacillati</taxon>
        <taxon>Actinomycetota</taxon>
        <taxon>Actinomycetes</taxon>
        <taxon>Mycobacteriales</taxon>
        <taxon>Nocardiaceae</taxon>
        <taxon>Nocardia</taxon>
    </lineage>
</organism>
<accession>A0ABV2X493</accession>
<protein>
    <submittedName>
        <fullName evidence="2">Uncharacterized protein</fullName>
    </submittedName>
</protein>
<name>A0ABV2X493_9NOCA</name>
<evidence type="ECO:0000313" key="3">
    <source>
        <dbReference type="Proteomes" id="UP001550535"/>
    </source>
</evidence>
<gene>
    <name evidence="2" type="ORF">ABZ507_02700</name>
</gene>
<comment type="caution">
    <text evidence="2">The sequence shown here is derived from an EMBL/GenBank/DDBJ whole genome shotgun (WGS) entry which is preliminary data.</text>
</comment>